<proteinExistence type="predicted"/>
<dbReference type="EMBL" id="AGNL01036497">
    <property type="protein sequence ID" value="EJK54031.1"/>
    <property type="molecule type" value="Genomic_DNA"/>
</dbReference>
<keyword evidence="3" id="KW-1185">Reference proteome</keyword>
<gene>
    <name evidence="2" type="ORF">THAOC_26416</name>
</gene>
<dbReference type="Proteomes" id="UP000266841">
    <property type="component" value="Unassembled WGS sequence"/>
</dbReference>
<evidence type="ECO:0000313" key="3">
    <source>
        <dbReference type="Proteomes" id="UP000266841"/>
    </source>
</evidence>
<feature type="compositionally biased region" description="Basic and acidic residues" evidence="1">
    <location>
        <begin position="124"/>
        <end position="133"/>
    </location>
</feature>
<feature type="compositionally biased region" description="Polar residues" evidence="1">
    <location>
        <begin position="73"/>
        <end position="87"/>
    </location>
</feature>
<sequence length="185" mass="20090">MPLPTIDEHLSASWDGVGTCDDVEERGNSSSVCDGDDVLSRLVAEFQSKTSSSYNAPPHQIKIDDGGEHDNETSPCESSEGSSGNTLENDETPDVLSQLVTKFQAEAGNGRPDTNLKTSQARISSRDDRPTEEERAKLLLKCTRAAEKVFAATSLTLDQLKEYESICSSACSRLLDKERSNDSKS</sequence>
<organism evidence="2 3">
    <name type="scientific">Thalassiosira oceanica</name>
    <name type="common">Marine diatom</name>
    <dbReference type="NCBI Taxonomy" id="159749"/>
    <lineage>
        <taxon>Eukaryota</taxon>
        <taxon>Sar</taxon>
        <taxon>Stramenopiles</taxon>
        <taxon>Ochrophyta</taxon>
        <taxon>Bacillariophyta</taxon>
        <taxon>Coscinodiscophyceae</taxon>
        <taxon>Thalassiosirophycidae</taxon>
        <taxon>Thalassiosirales</taxon>
        <taxon>Thalassiosiraceae</taxon>
        <taxon>Thalassiosira</taxon>
    </lineage>
</organism>
<feature type="compositionally biased region" description="Basic and acidic residues" evidence="1">
    <location>
        <begin position="61"/>
        <end position="72"/>
    </location>
</feature>
<protein>
    <submittedName>
        <fullName evidence="2">Uncharacterized protein</fullName>
    </submittedName>
</protein>
<feature type="region of interest" description="Disordered" evidence="1">
    <location>
        <begin position="48"/>
        <end position="133"/>
    </location>
</feature>
<evidence type="ECO:0000313" key="2">
    <source>
        <dbReference type="EMBL" id="EJK54031.1"/>
    </source>
</evidence>
<name>K0RYV1_THAOC</name>
<reference evidence="2 3" key="1">
    <citation type="journal article" date="2012" name="Genome Biol.">
        <title>Genome and low-iron response of an oceanic diatom adapted to chronic iron limitation.</title>
        <authorList>
            <person name="Lommer M."/>
            <person name="Specht M."/>
            <person name="Roy A.S."/>
            <person name="Kraemer L."/>
            <person name="Andreson R."/>
            <person name="Gutowska M.A."/>
            <person name="Wolf J."/>
            <person name="Bergner S.V."/>
            <person name="Schilhabel M.B."/>
            <person name="Klostermeier U.C."/>
            <person name="Beiko R.G."/>
            <person name="Rosenstiel P."/>
            <person name="Hippler M."/>
            <person name="Laroche J."/>
        </authorList>
    </citation>
    <scope>NUCLEOTIDE SEQUENCE [LARGE SCALE GENOMIC DNA]</scope>
    <source>
        <strain evidence="2 3">CCMP1005</strain>
    </source>
</reference>
<comment type="caution">
    <text evidence="2">The sequence shown here is derived from an EMBL/GenBank/DDBJ whole genome shotgun (WGS) entry which is preliminary data.</text>
</comment>
<evidence type="ECO:0000256" key="1">
    <source>
        <dbReference type="SAM" id="MobiDB-lite"/>
    </source>
</evidence>
<dbReference type="AlphaFoldDB" id="K0RYV1"/>
<accession>K0RYV1</accession>